<dbReference type="Proteomes" id="UP000800094">
    <property type="component" value="Unassembled WGS sequence"/>
</dbReference>
<accession>A0A6A6ILP8</accession>
<dbReference type="EC" id="2.4.1.122" evidence="4"/>
<sequence>MIKTLPMRLSRRPARVLLAGLLFVFFILTLTRSRHAGGRHSKTYQRKTKSFFPPLRKKGGVDPDYCENFPTQLLDDIQIVLKTGAGDAAKNKAHLATVTSCITNLIVVSDHEEKIGDRQVIDILAELPASYAVNNTDFQAYAEHKKAQAEGETVNYSREGWRLDRFKFLPMVDKAYATNPKAKWFVFLESDVYFFWDTLFRLLDQLDPTELHYMGSPAPGANDLRFAYGGAGFVLSQGLMKKLIPPKTVATEGLDTRLSVRYEDWVKEDCCGDAVLGYAIYNATGVKLEALYPTFAGDELKKMVVDKERWCVPLLSIHRVQPEQMEGIWKWERTRPYNQKPFVFSSLLAYTHSFLKEGPTREFWDNLSEAPVRKDNAAKNANACASECSNDPKCLQWSYSQTVCRFANYIKLGNPVDKENGGQGEFTSGWDLKKMGELGFKVDEDSDINDTCMEATWLTPTIHTSKQAQ</sequence>
<dbReference type="Gene3D" id="3.90.550.50">
    <property type="match status" value="1"/>
</dbReference>
<dbReference type="InterPro" id="IPR026050">
    <property type="entry name" value="C1GALT1/C1GALT1_chp1"/>
</dbReference>
<dbReference type="OrthoDB" id="414175at2759"/>
<dbReference type="GeneID" id="54576898"/>
<gene>
    <name evidence="13" type="ORF">BU26DRAFT_424396</name>
</gene>
<evidence type="ECO:0000256" key="3">
    <source>
        <dbReference type="ARBA" id="ARBA00006462"/>
    </source>
</evidence>
<keyword evidence="11" id="KW-0472">Membrane</keyword>
<evidence type="ECO:0000256" key="4">
    <source>
        <dbReference type="ARBA" id="ARBA00012557"/>
    </source>
</evidence>
<protein>
    <recommendedName>
        <fullName evidence="4">N-acetylgalactosaminide beta-1,3-galactosyltransferase</fullName>
        <ecNumber evidence="4">2.4.1.122</ecNumber>
    </recommendedName>
</protein>
<evidence type="ECO:0000256" key="2">
    <source>
        <dbReference type="ARBA" id="ARBA00004922"/>
    </source>
</evidence>
<evidence type="ECO:0000259" key="12">
    <source>
        <dbReference type="Pfam" id="PF02434"/>
    </source>
</evidence>
<keyword evidence="9" id="KW-0735">Signal-anchor</keyword>
<evidence type="ECO:0000256" key="11">
    <source>
        <dbReference type="ARBA" id="ARBA00023136"/>
    </source>
</evidence>
<evidence type="ECO:0000313" key="13">
    <source>
        <dbReference type="EMBL" id="KAF2250998.1"/>
    </source>
</evidence>
<dbReference type="PANTHER" id="PTHR23033">
    <property type="entry name" value="BETA1,3-GALACTOSYLTRANSFERASE"/>
    <property type="match status" value="1"/>
</dbReference>
<dbReference type="GO" id="GO:0016263">
    <property type="term" value="F:glycoprotein-N-acetylgalactosamine 3-beta-galactosyltransferase activity"/>
    <property type="evidence" value="ECO:0007669"/>
    <property type="project" value="UniProtKB-EC"/>
</dbReference>
<keyword evidence="5" id="KW-0328">Glycosyltransferase</keyword>
<proteinExistence type="inferred from homology"/>
<evidence type="ECO:0000256" key="9">
    <source>
        <dbReference type="ARBA" id="ARBA00022968"/>
    </source>
</evidence>
<evidence type="ECO:0000256" key="10">
    <source>
        <dbReference type="ARBA" id="ARBA00022989"/>
    </source>
</evidence>
<keyword evidence="6 13" id="KW-0808">Transferase</keyword>
<dbReference type="GO" id="GO:0016020">
    <property type="term" value="C:membrane"/>
    <property type="evidence" value="ECO:0007669"/>
    <property type="project" value="UniProtKB-SubCell"/>
</dbReference>
<dbReference type="PANTHER" id="PTHR23033:SF43">
    <property type="entry name" value="APPLE DOMAIN-CONTAINING PROTEIN"/>
    <property type="match status" value="1"/>
</dbReference>
<comment type="pathway">
    <text evidence="2">Protein modification; protein glycosylation.</text>
</comment>
<evidence type="ECO:0000256" key="5">
    <source>
        <dbReference type="ARBA" id="ARBA00022676"/>
    </source>
</evidence>
<feature type="domain" description="Fringe-like glycosyltransferase" evidence="12">
    <location>
        <begin position="173"/>
        <end position="287"/>
    </location>
</feature>
<evidence type="ECO:0000256" key="8">
    <source>
        <dbReference type="ARBA" id="ARBA00022741"/>
    </source>
</evidence>
<keyword evidence="10" id="KW-1133">Transmembrane helix</keyword>
<comment type="subcellular location">
    <subcellularLocation>
        <location evidence="1">Membrane</location>
        <topology evidence="1">Single-pass type II membrane protein</topology>
    </subcellularLocation>
</comment>
<name>A0A6A6ILP8_9PLEO</name>
<dbReference type="InterPro" id="IPR003378">
    <property type="entry name" value="Fringe-like_glycosylTrfase"/>
</dbReference>
<reference evidence="13" key="1">
    <citation type="journal article" date="2020" name="Stud. Mycol.">
        <title>101 Dothideomycetes genomes: a test case for predicting lifestyles and emergence of pathogens.</title>
        <authorList>
            <person name="Haridas S."/>
            <person name="Albert R."/>
            <person name="Binder M."/>
            <person name="Bloem J."/>
            <person name="Labutti K."/>
            <person name="Salamov A."/>
            <person name="Andreopoulos B."/>
            <person name="Baker S."/>
            <person name="Barry K."/>
            <person name="Bills G."/>
            <person name="Bluhm B."/>
            <person name="Cannon C."/>
            <person name="Castanera R."/>
            <person name="Culley D."/>
            <person name="Daum C."/>
            <person name="Ezra D."/>
            <person name="Gonzalez J."/>
            <person name="Henrissat B."/>
            <person name="Kuo A."/>
            <person name="Liang C."/>
            <person name="Lipzen A."/>
            <person name="Lutzoni F."/>
            <person name="Magnuson J."/>
            <person name="Mondo S."/>
            <person name="Nolan M."/>
            <person name="Ohm R."/>
            <person name="Pangilinan J."/>
            <person name="Park H.-J."/>
            <person name="Ramirez L."/>
            <person name="Alfaro M."/>
            <person name="Sun H."/>
            <person name="Tritt A."/>
            <person name="Yoshinaga Y."/>
            <person name="Zwiers L.-H."/>
            <person name="Turgeon B."/>
            <person name="Goodwin S."/>
            <person name="Spatafora J."/>
            <person name="Crous P."/>
            <person name="Grigoriev I."/>
        </authorList>
    </citation>
    <scope>NUCLEOTIDE SEQUENCE</scope>
    <source>
        <strain evidence="13">CBS 122368</strain>
    </source>
</reference>
<keyword evidence="8" id="KW-0547">Nucleotide-binding</keyword>
<comment type="similarity">
    <text evidence="3">Belongs to the glycosyltransferase 31 family. Beta3-Gal-T subfamily.</text>
</comment>
<dbReference type="AlphaFoldDB" id="A0A6A6ILP8"/>
<organism evidence="13 14">
    <name type="scientific">Trematosphaeria pertusa</name>
    <dbReference type="NCBI Taxonomy" id="390896"/>
    <lineage>
        <taxon>Eukaryota</taxon>
        <taxon>Fungi</taxon>
        <taxon>Dikarya</taxon>
        <taxon>Ascomycota</taxon>
        <taxon>Pezizomycotina</taxon>
        <taxon>Dothideomycetes</taxon>
        <taxon>Pleosporomycetidae</taxon>
        <taxon>Pleosporales</taxon>
        <taxon>Massarineae</taxon>
        <taxon>Trematosphaeriaceae</taxon>
        <taxon>Trematosphaeria</taxon>
    </lineage>
</organism>
<dbReference type="Pfam" id="PF02434">
    <property type="entry name" value="Fringe"/>
    <property type="match status" value="1"/>
</dbReference>
<evidence type="ECO:0000256" key="6">
    <source>
        <dbReference type="ARBA" id="ARBA00022679"/>
    </source>
</evidence>
<dbReference type="RefSeq" id="XP_033686002.1">
    <property type="nucleotide sequence ID" value="XM_033823568.1"/>
</dbReference>
<keyword evidence="7" id="KW-0812">Transmembrane</keyword>
<keyword evidence="14" id="KW-1185">Reference proteome</keyword>
<dbReference type="EMBL" id="ML987193">
    <property type="protein sequence ID" value="KAF2250998.1"/>
    <property type="molecule type" value="Genomic_DNA"/>
</dbReference>
<evidence type="ECO:0000256" key="1">
    <source>
        <dbReference type="ARBA" id="ARBA00004606"/>
    </source>
</evidence>
<evidence type="ECO:0000313" key="14">
    <source>
        <dbReference type="Proteomes" id="UP000800094"/>
    </source>
</evidence>
<dbReference type="GO" id="GO:0000166">
    <property type="term" value="F:nucleotide binding"/>
    <property type="evidence" value="ECO:0007669"/>
    <property type="project" value="UniProtKB-KW"/>
</dbReference>
<evidence type="ECO:0000256" key="7">
    <source>
        <dbReference type="ARBA" id="ARBA00022692"/>
    </source>
</evidence>